<dbReference type="RefSeq" id="WP_155670932.1">
    <property type="nucleotide sequence ID" value="NZ_WOCA01000019.1"/>
</dbReference>
<dbReference type="AlphaFoldDB" id="A0A6N8FQG3"/>
<sequence length="288" mass="33144">MLKKVFICILLVLYVTTTTVTANTLVIKDEQVSETIVRDHFSIDTVEPLFIDQDKLDILFKRIEEQVYQEPKNAYINDREEIIPEKPGLALDRRKLYERFHDFFYSDVSFQISVPQKKIYPRIDGELLSEIRNHLLGSYTTYFKKSNKERSHNIELAAEAINNTVVFPGEEFSFNKVVGKRTKERGYKRAPVIVRGELSEDIGGGICQVSSTLFNAVDLEGISILERYSHSRNVPYVPPGKDATVSWWGPDFTFKNEYNHPILIRAKANEGRIIIRVFSSESVESKAE</sequence>
<dbReference type="Pfam" id="PF04294">
    <property type="entry name" value="VanW"/>
    <property type="match status" value="1"/>
</dbReference>
<comment type="caution">
    <text evidence="2">The sequence shown here is derived from an EMBL/GenBank/DDBJ whole genome shotgun (WGS) entry which is preliminary data.</text>
</comment>
<gene>
    <name evidence="2" type="ORF">GMD78_18045</name>
</gene>
<keyword evidence="3" id="KW-1185">Reference proteome</keyword>
<organism evidence="2 3">
    <name type="scientific">Ornithinibacillus caprae</name>
    <dbReference type="NCBI Taxonomy" id="2678566"/>
    <lineage>
        <taxon>Bacteria</taxon>
        <taxon>Bacillati</taxon>
        <taxon>Bacillota</taxon>
        <taxon>Bacilli</taxon>
        <taxon>Bacillales</taxon>
        <taxon>Bacillaceae</taxon>
        <taxon>Ornithinibacillus</taxon>
    </lineage>
</organism>
<evidence type="ECO:0000256" key="1">
    <source>
        <dbReference type="SAM" id="SignalP"/>
    </source>
</evidence>
<evidence type="ECO:0000313" key="2">
    <source>
        <dbReference type="EMBL" id="MUK90279.1"/>
    </source>
</evidence>
<dbReference type="InterPro" id="IPR052913">
    <property type="entry name" value="Glycopeptide_resist_protein"/>
</dbReference>
<protein>
    <submittedName>
        <fullName evidence="2">Uncharacterized protein</fullName>
    </submittedName>
</protein>
<feature type="chain" id="PRO_5027054241" evidence="1">
    <location>
        <begin position="23"/>
        <end position="288"/>
    </location>
</feature>
<dbReference type="InterPro" id="IPR007391">
    <property type="entry name" value="Vancomycin_resist_VanW"/>
</dbReference>
<accession>A0A6N8FQG3</accession>
<feature type="signal peptide" evidence="1">
    <location>
        <begin position="1"/>
        <end position="22"/>
    </location>
</feature>
<reference evidence="2 3" key="1">
    <citation type="submission" date="2019-11" db="EMBL/GenBank/DDBJ databases">
        <authorList>
            <person name="Li X."/>
        </authorList>
    </citation>
    <scope>NUCLEOTIDE SEQUENCE [LARGE SCALE GENOMIC DNA]</scope>
    <source>
        <strain evidence="2 3">L9</strain>
    </source>
</reference>
<dbReference type="Proteomes" id="UP000469125">
    <property type="component" value="Unassembled WGS sequence"/>
</dbReference>
<name>A0A6N8FQG3_9BACI</name>
<dbReference type="PANTHER" id="PTHR35788:SF1">
    <property type="entry name" value="EXPORTED PROTEIN"/>
    <property type="match status" value="1"/>
</dbReference>
<evidence type="ECO:0000313" key="3">
    <source>
        <dbReference type="Proteomes" id="UP000469125"/>
    </source>
</evidence>
<dbReference type="EMBL" id="WOCA01000019">
    <property type="protein sequence ID" value="MUK90279.1"/>
    <property type="molecule type" value="Genomic_DNA"/>
</dbReference>
<proteinExistence type="predicted"/>
<keyword evidence="1" id="KW-0732">Signal</keyword>
<dbReference type="PANTHER" id="PTHR35788">
    <property type="entry name" value="EXPORTED PROTEIN-RELATED"/>
    <property type="match status" value="1"/>
</dbReference>